<dbReference type="EMBL" id="JATAAI010000035">
    <property type="protein sequence ID" value="KAK1735046.1"/>
    <property type="molecule type" value="Genomic_DNA"/>
</dbReference>
<proteinExistence type="predicted"/>
<name>A0AAD8XXC9_9STRA</name>
<feature type="compositionally biased region" description="Polar residues" evidence="1">
    <location>
        <begin position="7"/>
        <end position="26"/>
    </location>
</feature>
<evidence type="ECO:0000256" key="1">
    <source>
        <dbReference type="SAM" id="MobiDB-lite"/>
    </source>
</evidence>
<reference evidence="2" key="1">
    <citation type="submission" date="2023-06" db="EMBL/GenBank/DDBJ databases">
        <title>Survivors Of The Sea: Transcriptome response of Skeletonema marinoi to long-term dormancy.</title>
        <authorList>
            <person name="Pinder M.I.M."/>
            <person name="Kourtchenko O."/>
            <person name="Robertson E.K."/>
            <person name="Larsson T."/>
            <person name="Maumus F."/>
            <person name="Osuna-Cruz C.M."/>
            <person name="Vancaester E."/>
            <person name="Stenow R."/>
            <person name="Vandepoele K."/>
            <person name="Ploug H."/>
            <person name="Bruchert V."/>
            <person name="Godhe A."/>
            <person name="Topel M."/>
        </authorList>
    </citation>
    <scope>NUCLEOTIDE SEQUENCE</scope>
    <source>
        <strain evidence="2">R05AC</strain>
    </source>
</reference>
<dbReference type="AlphaFoldDB" id="A0AAD8XXC9"/>
<protein>
    <submittedName>
        <fullName evidence="2">Uncharacterized protein</fullName>
    </submittedName>
</protein>
<dbReference type="Proteomes" id="UP001224775">
    <property type="component" value="Unassembled WGS sequence"/>
</dbReference>
<comment type="caution">
    <text evidence="2">The sequence shown here is derived from an EMBL/GenBank/DDBJ whole genome shotgun (WGS) entry which is preliminary data.</text>
</comment>
<sequence>MNDGIDNLQSGYRNVTSSINENKSSNALKNTDAIIPMLVLHLAAHIGGGTNDNANDAHKELEVTFASNTSRWS</sequence>
<keyword evidence="3" id="KW-1185">Reference proteome</keyword>
<evidence type="ECO:0000313" key="2">
    <source>
        <dbReference type="EMBL" id="KAK1735046.1"/>
    </source>
</evidence>
<organism evidence="2 3">
    <name type="scientific">Skeletonema marinoi</name>
    <dbReference type="NCBI Taxonomy" id="267567"/>
    <lineage>
        <taxon>Eukaryota</taxon>
        <taxon>Sar</taxon>
        <taxon>Stramenopiles</taxon>
        <taxon>Ochrophyta</taxon>
        <taxon>Bacillariophyta</taxon>
        <taxon>Coscinodiscophyceae</taxon>
        <taxon>Thalassiosirophycidae</taxon>
        <taxon>Thalassiosirales</taxon>
        <taxon>Skeletonemataceae</taxon>
        <taxon>Skeletonema</taxon>
        <taxon>Skeletonema marinoi-dohrnii complex</taxon>
    </lineage>
</organism>
<gene>
    <name evidence="2" type="ORF">QTG54_014112</name>
</gene>
<accession>A0AAD8XXC9</accession>
<feature type="region of interest" description="Disordered" evidence="1">
    <location>
        <begin position="1"/>
        <end position="26"/>
    </location>
</feature>
<evidence type="ECO:0000313" key="3">
    <source>
        <dbReference type="Proteomes" id="UP001224775"/>
    </source>
</evidence>